<keyword evidence="3" id="KW-1185">Reference proteome</keyword>
<gene>
    <name evidence="2" type="ORF">BWQ96_07404</name>
</gene>
<evidence type="ECO:0000256" key="1">
    <source>
        <dbReference type="SAM" id="MobiDB-lite"/>
    </source>
</evidence>
<evidence type="ECO:0000313" key="2">
    <source>
        <dbReference type="EMBL" id="PXF42860.1"/>
    </source>
</evidence>
<name>A0A2V3IP07_9FLOR</name>
<organism evidence="2 3">
    <name type="scientific">Gracilariopsis chorda</name>
    <dbReference type="NCBI Taxonomy" id="448386"/>
    <lineage>
        <taxon>Eukaryota</taxon>
        <taxon>Rhodophyta</taxon>
        <taxon>Florideophyceae</taxon>
        <taxon>Rhodymeniophycidae</taxon>
        <taxon>Gracilariales</taxon>
        <taxon>Gracilariaceae</taxon>
        <taxon>Gracilariopsis</taxon>
    </lineage>
</organism>
<protein>
    <submittedName>
        <fullName evidence="2">Uncharacterized protein</fullName>
    </submittedName>
</protein>
<evidence type="ECO:0000313" key="3">
    <source>
        <dbReference type="Proteomes" id="UP000247409"/>
    </source>
</evidence>
<feature type="region of interest" description="Disordered" evidence="1">
    <location>
        <begin position="1"/>
        <end position="36"/>
    </location>
</feature>
<dbReference type="EMBL" id="NBIV01000147">
    <property type="protein sequence ID" value="PXF42860.1"/>
    <property type="molecule type" value="Genomic_DNA"/>
</dbReference>
<sequence length="185" mass="20078">METASRTHRKKLAEERACPGNDSGDIQDLPTGCTGDDEHVEAVKQCAQSEPVRFQSSSPQNTGTYLTEQNLRPTQIALSPRGSRAAPVVQYCQPEQWSIDHVLMSAASVPSISGSASAVVPDLNVADAVVIDPIVAVPARSTTRKRQLRRASGRDWSSVGVCQSAKQRRILELTQEINRLKDTAD</sequence>
<feature type="compositionally biased region" description="Basic residues" evidence="1">
    <location>
        <begin position="1"/>
        <end position="11"/>
    </location>
</feature>
<dbReference type="Proteomes" id="UP000247409">
    <property type="component" value="Unassembled WGS sequence"/>
</dbReference>
<proteinExistence type="predicted"/>
<accession>A0A2V3IP07</accession>
<comment type="caution">
    <text evidence="2">The sequence shown here is derived from an EMBL/GenBank/DDBJ whole genome shotgun (WGS) entry which is preliminary data.</text>
</comment>
<dbReference type="AlphaFoldDB" id="A0A2V3IP07"/>
<reference evidence="2 3" key="1">
    <citation type="journal article" date="2018" name="Mol. Biol. Evol.">
        <title>Analysis of the draft genome of the red seaweed Gracilariopsis chorda provides insights into genome size evolution in Rhodophyta.</title>
        <authorList>
            <person name="Lee J."/>
            <person name="Yang E.C."/>
            <person name="Graf L."/>
            <person name="Yang J.H."/>
            <person name="Qiu H."/>
            <person name="Zel Zion U."/>
            <person name="Chan C.X."/>
            <person name="Stephens T.G."/>
            <person name="Weber A.P.M."/>
            <person name="Boo G.H."/>
            <person name="Boo S.M."/>
            <person name="Kim K.M."/>
            <person name="Shin Y."/>
            <person name="Jung M."/>
            <person name="Lee S.J."/>
            <person name="Yim H.S."/>
            <person name="Lee J.H."/>
            <person name="Bhattacharya D."/>
            <person name="Yoon H.S."/>
        </authorList>
    </citation>
    <scope>NUCLEOTIDE SEQUENCE [LARGE SCALE GENOMIC DNA]</scope>
    <source>
        <strain evidence="2 3">SKKU-2015</strain>
        <tissue evidence="2">Whole body</tissue>
    </source>
</reference>